<dbReference type="InterPro" id="IPR039425">
    <property type="entry name" value="RNA_pol_sigma-70-like"/>
</dbReference>
<dbReference type="SUPFAM" id="SSF88946">
    <property type="entry name" value="Sigma2 domain of RNA polymerase sigma factors"/>
    <property type="match status" value="1"/>
</dbReference>
<comment type="caution">
    <text evidence="8">The sequence shown here is derived from an EMBL/GenBank/DDBJ whole genome shotgun (WGS) entry which is preliminary data.</text>
</comment>
<dbReference type="GO" id="GO:0016987">
    <property type="term" value="F:sigma factor activity"/>
    <property type="evidence" value="ECO:0007669"/>
    <property type="project" value="UniProtKB-KW"/>
</dbReference>
<evidence type="ECO:0000256" key="5">
    <source>
        <dbReference type="SAM" id="MobiDB-lite"/>
    </source>
</evidence>
<keyword evidence="2" id="KW-0805">Transcription regulation</keyword>
<dbReference type="InterPro" id="IPR036388">
    <property type="entry name" value="WH-like_DNA-bd_sf"/>
</dbReference>
<reference evidence="8 9" key="1">
    <citation type="submission" date="2020-04" db="EMBL/GenBank/DDBJ databases">
        <title>Molecular characterization of pseudomonads from Agaricus bisporus reveal novel blotch 2 pathogens in Western Europe.</title>
        <authorList>
            <person name="Taparia T."/>
            <person name="Krijger M."/>
            <person name="Haynes E."/>
            <person name="Elpinstone J.G."/>
            <person name="Noble R."/>
            <person name="Van Der Wolf J."/>
        </authorList>
    </citation>
    <scope>NUCLEOTIDE SEQUENCE [LARGE SCALE GENOMIC DNA]</scope>
    <source>
        <strain evidence="8 9">G9001</strain>
    </source>
</reference>
<dbReference type="SUPFAM" id="SSF88659">
    <property type="entry name" value="Sigma3 and sigma4 domains of RNA polymerase sigma factors"/>
    <property type="match status" value="1"/>
</dbReference>
<name>A0A7Y7WRA3_9PSED</name>
<dbReference type="InterPro" id="IPR014284">
    <property type="entry name" value="RNA_pol_sigma-70_dom"/>
</dbReference>
<gene>
    <name evidence="8" type="ORF">HX830_15460</name>
</gene>
<protein>
    <submittedName>
        <fullName evidence="8">Sigma-70 family RNA polymerase sigma factor</fullName>
    </submittedName>
</protein>
<dbReference type="Gene3D" id="1.10.10.10">
    <property type="entry name" value="Winged helix-like DNA-binding domain superfamily/Winged helix DNA-binding domain"/>
    <property type="match status" value="1"/>
</dbReference>
<keyword evidence="4" id="KW-0804">Transcription</keyword>
<keyword evidence="3" id="KW-0731">Sigma factor</keyword>
<dbReference type="InterPro" id="IPR007627">
    <property type="entry name" value="RNA_pol_sigma70_r2"/>
</dbReference>
<feature type="domain" description="RNA polymerase sigma factor 70 region 4 type 2" evidence="7">
    <location>
        <begin position="126"/>
        <end position="176"/>
    </location>
</feature>
<comment type="similarity">
    <text evidence="1">Belongs to the sigma-70 factor family. ECF subfamily.</text>
</comment>
<dbReference type="AlphaFoldDB" id="A0A7Y7WRA3"/>
<organism evidence="8 9">
    <name type="scientific">Pseudomonas gingeri</name>
    <dbReference type="NCBI Taxonomy" id="117681"/>
    <lineage>
        <taxon>Bacteria</taxon>
        <taxon>Pseudomonadati</taxon>
        <taxon>Pseudomonadota</taxon>
        <taxon>Gammaproteobacteria</taxon>
        <taxon>Pseudomonadales</taxon>
        <taxon>Pseudomonadaceae</taxon>
        <taxon>Pseudomonas</taxon>
    </lineage>
</organism>
<evidence type="ECO:0000313" key="8">
    <source>
        <dbReference type="EMBL" id="NWB86274.1"/>
    </source>
</evidence>
<feature type="region of interest" description="Disordered" evidence="5">
    <location>
        <begin position="181"/>
        <end position="200"/>
    </location>
</feature>
<dbReference type="NCBIfam" id="TIGR02937">
    <property type="entry name" value="sigma70-ECF"/>
    <property type="match status" value="1"/>
</dbReference>
<dbReference type="GO" id="GO:0006352">
    <property type="term" value="P:DNA-templated transcription initiation"/>
    <property type="evidence" value="ECO:0007669"/>
    <property type="project" value="InterPro"/>
</dbReference>
<dbReference type="Proteomes" id="UP000522864">
    <property type="component" value="Unassembled WGS sequence"/>
</dbReference>
<dbReference type="PANTHER" id="PTHR43133">
    <property type="entry name" value="RNA POLYMERASE ECF-TYPE SIGMA FACTO"/>
    <property type="match status" value="1"/>
</dbReference>
<dbReference type="EMBL" id="JACAQA010000010">
    <property type="protein sequence ID" value="NWB86274.1"/>
    <property type="molecule type" value="Genomic_DNA"/>
</dbReference>
<evidence type="ECO:0000256" key="2">
    <source>
        <dbReference type="ARBA" id="ARBA00023015"/>
    </source>
</evidence>
<evidence type="ECO:0000259" key="6">
    <source>
        <dbReference type="Pfam" id="PF04542"/>
    </source>
</evidence>
<accession>A0A7Y7WRA3</accession>
<proteinExistence type="inferred from homology"/>
<dbReference type="Pfam" id="PF08281">
    <property type="entry name" value="Sigma70_r4_2"/>
    <property type="match status" value="1"/>
</dbReference>
<dbReference type="InterPro" id="IPR013249">
    <property type="entry name" value="RNA_pol_sigma70_r4_t2"/>
</dbReference>
<dbReference type="InterPro" id="IPR013324">
    <property type="entry name" value="RNA_pol_sigma_r3/r4-like"/>
</dbReference>
<evidence type="ECO:0000256" key="4">
    <source>
        <dbReference type="ARBA" id="ARBA00023163"/>
    </source>
</evidence>
<evidence type="ECO:0000313" key="9">
    <source>
        <dbReference type="Proteomes" id="UP000522864"/>
    </source>
</evidence>
<evidence type="ECO:0000259" key="7">
    <source>
        <dbReference type="Pfam" id="PF08281"/>
    </source>
</evidence>
<dbReference type="PANTHER" id="PTHR43133:SF63">
    <property type="entry name" value="RNA POLYMERASE SIGMA FACTOR FECI-RELATED"/>
    <property type="match status" value="1"/>
</dbReference>
<dbReference type="Pfam" id="PF04542">
    <property type="entry name" value="Sigma70_r2"/>
    <property type="match status" value="1"/>
</dbReference>
<evidence type="ECO:0000256" key="3">
    <source>
        <dbReference type="ARBA" id="ARBA00023082"/>
    </source>
</evidence>
<evidence type="ECO:0000256" key="1">
    <source>
        <dbReference type="ARBA" id="ARBA00010641"/>
    </source>
</evidence>
<dbReference type="CDD" id="cd06171">
    <property type="entry name" value="Sigma70_r4"/>
    <property type="match status" value="1"/>
</dbReference>
<dbReference type="GO" id="GO:0003677">
    <property type="term" value="F:DNA binding"/>
    <property type="evidence" value="ECO:0007669"/>
    <property type="project" value="InterPro"/>
</dbReference>
<sequence length="200" mass="22506">MNLALRPPENPDAERTELHAGRAHFLQVFLSQRSQMEALVSRRVGCRATAADLVQDLFLRFWRRPLVQVEELSTYLLRCAGNIAIDHLRSEGVRVRVNEGWLPEQQDNQGCEPEAALEAGNDLRHVEAALRSLPERTRQIFLLNRIHGRKYTEIAKVMGLSQSAVEKHMMRALEACKASLREPSAGHRAPSATRLPGKAS</sequence>
<dbReference type="InterPro" id="IPR013325">
    <property type="entry name" value="RNA_pol_sigma_r2"/>
</dbReference>
<feature type="domain" description="RNA polymerase sigma-70 region 2" evidence="6">
    <location>
        <begin position="35"/>
        <end position="92"/>
    </location>
</feature>
<dbReference type="RefSeq" id="WP_177101046.1">
    <property type="nucleotide sequence ID" value="NZ_JACAQA010000010.1"/>
</dbReference>
<dbReference type="Gene3D" id="1.10.1740.10">
    <property type="match status" value="1"/>
</dbReference>